<dbReference type="NCBIfam" id="TIGR00067">
    <property type="entry name" value="glut_race"/>
    <property type="match status" value="1"/>
</dbReference>
<name>A0ABS2DS38_9BURK</name>
<comment type="caution">
    <text evidence="8">The sequence shown here is derived from an EMBL/GenBank/DDBJ whole genome shotgun (WGS) entry which is preliminary data.</text>
</comment>
<gene>
    <name evidence="7 8" type="primary">murI</name>
    <name evidence="8" type="ORF">H6A60_06375</name>
</gene>
<evidence type="ECO:0000256" key="1">
    <source>
        <dbReference type="ARBA" id="ARBA00001602"/>
    </source>
</evidence>
<dbReference type="Gene3D" id="3.40.50.1860">
    <property type="match status" value="2"/>
</dbReference>
<keyword evidence="9" id="KW-1185">Reference proteome</keyword>
<dbReference type="InterPro" id="IPR001920">
    <property type="entry name" value="Asp/Glu_race"/>
</dbReference>
<reference evidence="8 9" key="1">
    <citation type="journal article" date="2021" name="Sci. Rep.">
        <title>The distribution of antibiotic resistance genes in chicken gut microbiota commensals.</title>
        <authorList>
            <person name="Juricova H."/>
            <person name="Matiasovicova J."/>
            <person name="Kubasova T."/>
            <person name="Cejkova D."/>
            <person name="Rychlik I."/>
        </authorList>
    </citation>
    <scope>NUCLEOTIDE SEQUENCE [LARGE SCALE GENOMIC DNA]</scope>
    <source>
        <strain evidence="8 9">An829</strain>
    </source>
</reference>
<feature type="binding site" evidence="7">
    <location>
        <begin position="194"/>
        <end position="195"/>
    </location>
    <ligand>
        <name>substrate</name>
    </ligand>
</feature>
<dbReference type="EMBL" id="JACJJC010000008">
    <property type="protein sequence ID" value="MBM6704109.1"/>
    <property type="molecule type" value="Genomic_DNA"/>
</dbReference>
<evidence type="ECO:0000256" key="6">
    <source>
        <dbReference type="ARBA" id="ARBA00023316"/>
    </source>
</evidence>
<keyword evidence="6 7" id="KW-0961">Cell wall biogenesis/degradation</keyword>
<dbReference type="InterPro" id="IPR015942">
    <property type="entry name" value="Asp/Glu/hydantoin_racemase"/>
</dbReference>
<evidence type="ECO:0000313" key="9">
    <source>
        <dbReference type="Proteomes" id="UP000715095"/>
    </source>
</evidence>
<evidence type="ECO:0000256" key="2">
    <source>
        <dbReference type="ARBA" id="ARBA00013090"/>
    </source>
</evidence>
<dbReference type="PANTHER" id="PTHR21198">
    <property type="entry name" value="GLUTAMATE RACEMASE"/>
    <property type="match status" value="1"/>
</dbReference>
<dbReference type="EC" id="5.1.1.3" evidence="2 7"/>
<dbReference type="PROSITE" id="PS00924">
    <property type="entry name" value="ASP_GLU_RACEMASE_2"/>
    <property type="match status" value="1"/>
</dbReference>
<dbReference type="GO" id="GO:0008881">
    <property type="term" value="F:glutamate racemase activity"/>
    <property type="evidence" value="ECO:0007669"/>
    <property type="project" value="UniProtKB-EC"/>
</dbReference>
<sequence>MSELRSPIGILDSGFGGLSVALAVRAAMPAEDLVFAADCAFAPWGDRGADFIDQRVHAIVDFLRSERIKALVLACNTATAVSIDTLRTELSIPVVGIEPAVFPGVRETETGVVGTLATVRTIASERYRHLSANALAWAKENRPMPVSILDCPCPGLMECVERGEFKSAHTLTLLEHYIAPLLAKGTDRLVLGCTHYPFLHEAIEAIIRKLAPEKRVELIDPAPAVAKQLARTLATRKLCAPSETAGNVRFYATGANAAREAVLNALWQQNAQLEALQ</sequence>
<feature type="binding site" evidence="7">
    <location>
        <begin position="76"/>
        <end position="77"/>
    </location>
    <ligand>
        <name>substrate</name>
    </ligand>
</feature>
<feature type="active site" description="Proton donor/acceptor" evidence="7">
    <location>
        <position position="193"/>
    </location>
</feature>
<proteinExistence type="inferred from homology"/>
<dbReference type="HAMAP" id="MF_00258">
    <property type="entry name" value="Glu_racemase"/>
    <property type="match status" value="1"/>
</dbReference>
<keyword evidence="3 7" id="KW-0133">Cell shape</keyword>
<dbReference type="InterPro" id="IPR004391">
    <property type="entry name" value="Glu_race"/>
</dbReference>
<comment type="similarity">
    <text evidence="7">Belongs to the aspartate/glutamate racemases family.</text>
</comment>
<keyword evidence="4 7" id="KW-0573">Peptidoglycan synthesis</keyword>
<dbReference type="RefSeq" id="WP_205102583.1">
    <property type="nucleotide sequence ID" value="NZ_JACJJC010000008.1"/>
</dbReference>
<evidence type="ECO:0000256" key="7">
    <source>
        <dbReference type="HAMAP-Rule" id="MF_00258"/>
    </source>
</evidence>
<dbReference type="SUPFAM" id="SSF53681">
    <property type="entry name" value="Aspartate/glutamate racemase"/>
    <property type="match status" value="2"/>
</dbReference>
<dbReference type="PANTHER" id="PTHR21198:SF2">
    <property type="entry name" value="GLUTAMATE RACEMASE"/>
    <property type="match status" value="1"/>
</dbReference>
<dbReference type="PROSITE" id="PS00923">
    <property type="entry name" value="ASP_GLU_RACEMASE_1"/>
    <property type="match status" value="1"/>
</dbReference>
<comment type="catalytic activity">
    <reaction evidence="1 7">
        <text>L-glutamate = D-glutamate</text>
        <dbReference type="Rhea" id="RHEA:12813"/>
        <dbReference type="ChEBI" id="CHEBI:29985"/>
        <dbReference type="ChEBI" id="CHEBI:29986"/>
        <dbReference type="EC" id="5.1.1.3"/>
    </reaction>
</comment>
<comment type="caution">
    <text evidence="7">Lacks conserved residue(s) required for the propagation of feature annotation.</text>
</comment>
<accession>A0ABS2DS38</accession>
<keyword evidence="5 7" id="KW-0413">Isomerase</keyword>
<organism evidence="8 9">
    <name type="scientific">Sutterella massiliensis</name>
    <dbReference type="NCBI Taxonomy" id="1816689"/>
    <lineage>
        <taxon>Bacteria</taxon>
        <taxon>Pseudomonadati</taxon>
        <taxon>Pseudomonadota</taxon>
        <taxon>Betaproteobacteria</taxon>
        <taxon>Burkholderiales</taxon>
        <taxon>Sutterellaceae</taxon>
        <taxon>Sutterella</taxon>
    </lineage>
</organism>
<evidence type="ECO:0000256" key="4">
    <source>
        <dbReference type="ARBA" id="ARBA00022984"/>
    </source>
</evidence>
<comment type="pathway">
    <text evidence="7">Cell wall biogenesis; peptidoglycan biosynthesis.</text>
</comment>
<dbReference type="Proteomes" id="UP000715095">
    <property type="component" value="Unassembled WGS sequence"/>
</dbReference>
<evidence type="ECO:0000313" key="8">
    <source>
        <dbReference type="EMBL" id="MBM6704109.1"/>
    </source>
</evidence>
<evidence type="ECO:0000256" key="5">
    <source>
        <dbReference type="ARBA" id="ARBA00023235"/>
    </source>
</evidence>
<dbReference type="Pfam" id="PF01177">
    <property type="entry name" value="Asp_Glu_race"/>
    <property type="match status" value="1"/>
</dbReference>
<dbReference type="InterPro" id="IPR033134">
    <property type="entry name" value="Asp/Glu_racemase_AS_2"/>
</dbReference>
<feature type="binding site" evidence="7">
    <location>
        <begin position="12"/>
        <end position="13"/>
    </location>
    <ligand>
        <name>substrate</name>
    </ligand>
</feature>
<feature type="active site" description="Proton donor/acceptor" evidence="7">
    <location>
        <position position="75"/>
    </location>
</feature>
<dbReference type="InterPro" id="IPR018187">
    <property type="entry name" value="Asp/Glu_racemase_AS_1"/>
</dbReference>
<comment type="function">
    <text evidence="7">Provides the (R)-glutamate required for cell wall biosynthesis.</text>
</comment>
<protein>
    <recommendedName>
        <fullName evidence="2 7">Glutamate racemase</fullName>
        <ecNumber evidence="2 7">5.1.1.3</ecNumber>
    </recommendedName>
</protein>
<evidence type="ECO:0000256" key="3">
    <source>
        <dbReference type="ARBA" id="ARBA00022960"/>
    </source>
</evidence>